<feature type="transmembrane region" description="Helical" evidence="8">
    <location>
        <begin position="712"/>
        <end position="737"/>
    </location>
</feature>
<dbReference type="PANTHER" id="PTHR30572">
    <property type="entry name" value="MEMBRANE COMPONENT OF TRANSPORTER-RELATED"/>
    <property type="match status" value="1"/>
</dbReference>
<keyword evidence="11" id="KW-1185">Reference proteome</keyword>
<comment type="similarity">
    <text evidence="6">Belongs to the ABC-4 integral membrane protein family.</text>
</comment>
<feature type="compositionally biased region" description="Low complexity" evidence="7">
    <location>
        <begin position="76"/>
        <end position="92"/>
    </location>
</feature>
<evidence type="ECO:0000256" key="5">
    <source>
        <dbReference type="ARBA" id="ARBA00023136"/>
    </source>
</evidence>
<keyword evidence="4 8" id="KW-1133">Transmembrane helix</keyword>
<feature type="transmembrane region" description="Helical" evidence="8">
    <location>
        <begin position="210"/>
        <end position="233"/>
    </location>
</feature>
<comment type="subcellular location">
    <subcellularLocation>
        <location evidence="1">Cell membrane</location>
        <topology evidence="1">Multi-pass membrane protein</topology>
    </subcellularLocation>
</comment>
<feature type="domain" description="ABC3 transporter permease C-terminal" evidence="9">
    <location>
        <begin position="216"/>
        <end position="331"/>
    </location>
</feature>
<feature type="transmembrane region" description="Helical" evidence="8">
    <location>
        <begin position="665"/>
        <end position="685"/>
    </location>
</feature>
<keyword evidence="2" id="KW-1003">Cell membrane</keyword>
<organism evidence="10 11">
    <name type="scientific">Streptomyces orinoci</name>
    <name type="common">Streptoverticillium orinoci</name>
    <dbReference type="NCBI Taxonomy" id="67339"/>
    <lineage>
        <taxon>Bacteria</taxon>
        <taxon>Bacillati</taxon>
        <taxon>Actinomycetota</taxon>
        <taxon>Actinomycetes</taxon>
        <taxon>Kitasatosporales</taxon>
        <taxon>Streptomycetaceae</taxon>
        <taxon>Streptomyces</taxon>
    </lineage>
</organism>
<evidence type="ECO:0000313" key="11">
    <source>
        <dbReference type="Proteomes" id="UP001552594"/>
    </source>
</evidence>
<proteinExistence type="inferred from homology"/>
<feature type="transmembrane region" description="Helical" evidence="8">
    <location>
        <begin position="304"/>
        <end position="328"/>
    </location>
</feature>
<feature type="transmembrane region" description="Helical" evidence="8">
    <location>
        <begin position="387"/>
        <end position="409"/>
    </location>
</feature>
<feature type="domain" description="ABC3 transporter permease C-terminal" evidence="9">
    <location>
        <begin position="667"/>
        <end position="778"/>
    </location>
</feature>
<feature type="transmembrane region" description="Helical" evidence="8">
    <location>
        <begin position="349"/>
        <end position="367"/>
    </location>
</feature>
<feature type="transmembrane region" description="Helical" evidence="8">
    <location>
        <begin position="430"/>
        <end position="451"/>
    </location>
</feature>
<dbReference type="Proteomes" id="UP001552594">
    <property type="component" value="Unassembled WGS sequence"/>
</dbReference>
<gene>
    <name evidence="10" type="ORF">AB0L16_05020</name>
</gene>
<dbReference type="PANTHER" id="PTHR30572:SF4">
    <property type="entry name" value="ABC TRANSPORTER PERMEASE YTRF"/>
    <property type="match status" value="1"/>
</dbReference>
<protein>
    <submittedName>
        <fullName evidence="10">FtsX-like permease family protein</fullName>
    </submittedName>
</protein>
<accession>A0ABV3JSH2</accession>
<dbReference type="RefSeq" id="WP_109283024.1">
    <property type="nucleotide sequence ID" value="NZ_JBFAUK010000003.1"/>
</dbReference>
<keyword evidence="5 8" id="KW-0472">Membrane</keyword>
<feature type="transmembrane region" description="Helical" evidence="8">
    <location>
        <begin position="265"/>
        <end position="284"/>
    </location>
</feature>
<evidence type="ECO:0000259" key="9">
    <source>
        <dbReference type="Pfam" id="PF02687"/>
    </source>
</evidence>
<feature type="transmembrane region" description="Helical" evidence="8">
    <location>
        <begin position="41"/>
        <end position="61"/>
    </location>
</feature>
<evidence type="ECO:0000256" key="7">
    <source>
        <dbReference type="SAM" id="MobiDB-lite"/>
    </source>
</evidence>
<feature type="transmembrane region" description="Helical" evidence="8">
    <location>
        <begin position="749"/>
        <end position="771"/>
    </location>
</feature>
<evidence type="ECO:0000256" key="4">
    <source>
        <dbReference type="ARBA" id="ARBA00022989"/>
    </source>
</evidence>
<dbReference type="EMBL" id="JBFAUK010000003">
    <property type="protein sequence ID" value="MEV5505826.1"/>
    <property type="molecule type" value="Genomic_DNA"/>
</dbReference>
<sequence>MSGDRDTTHPTGPSGPAAWLRDLLLGARFAVTGGRESRLRAVFTALGVGLGVALLMGAASVPHMLDARHQREAARAAGETPSAPSATPAPGSRTLLLRHVFDEYRDKPVHGALLRPDGPQAPVPPGLKSLPGPGEMVVSPAMARLMDSAEGRLLRERYPDRVIGTIGDQGLIGPNELYFYAGSDRLDDRSATRTDHFGEVQPGDPLTPELMVLAIMVGVVLLMPVAVFIATSVRFGGERRDRRLAALRLMGCDRSMIRRMAAGEALAASVLGLAVGSALFLGLRELASQVTIQDASVFPGDLRPGLPLVALIALAVPACAVLVALFALRGIAIEPLGVIRSARPPRRRLWWRLLFPAAGLALLVPAFGKATGDAGDPVSTYQVGGGAVLLLIGVTAVLPWLVESVVARFRGGSPSWQLAVRRLQLSSGPAARAVSGIAVAVAGAIAVQMLFAAARGDYEKDAGNPTHSQMAGSAQLASASRLQEITSRFRATPGVQGAISFVRQYANKEGADYTGEIVIADCGTLRSLATITSCRDGDSFVADSPDQPRTRGKLGPGDKLTVSSFTAGTGKTDYRWTVPRGAHLVTARPDPTGEHHHGVLVTPSAINTAAIPDVETQVAVKTVPGDADAIERVRNTGAHIDPTMRIWRLGGVRKDKNYAAIERSLLIGSVLTLALIGAGLLIGTLEQLRERKRLLSVLVAFGTRRRTLAWSVLWQTAIPVALGMAVAVAGGLALGWTMLRLVGRPVTDWWAFTPMTAAGTAVIALVTLLSLPPLLRMMRPDGLRTE</sequence>
<evidence type="ECO:0000256" key="2">
    <source>
        <dbReference type="ARBA" id="ARBA00022475"/>
    </source>
</evidence>
<evidence type="ECO:0000313" key="10">
    <source>
        <dbReference type="EMBL" id="MEV5505826.1"/>
    </source>
</evidence>
<evidence type="ECO:0000256" key="6">
    <source>
        <dbReference type="ARBA" id="ARBA00038076"/>
    </source>
</evidence>
<evidence type="ECO:0000256" key="1">
    <source>
        <dbReference type="ARBA" id="ARBA00004651"/>
    </source>
</evidence>
<name>A0ABV3JSH2_STRON</name>
<keyword evidence="3 8" id="KW-0812">Transmembrane</keyword>
<dbReference type="Pfam" id="PF02687">
    <property type="entry name" value="FtsX"/>
    <property type="match status" value="2"/>
</dbReference>
<evidence type="ECO:0000256" key="8">
    <source>
        <dbReference type="SAM" id="Phobius"/>
    </source>
</evidence>
<dbReference type="InterPro" id="IPR003838">
    <property type="entry name" value="ABC3_permease_C"/>
</dbReference>
<dbReference type="InterPro" id="IPR050250">
    <property type="entry name" value="Macrolide_Exporter_MacB"/>
</dbReference>
<reference evidence="10 11" key="1">
    <citation type="submission" date="2024-06" db="EMBL/GenBank/DDBJ databases">
        <title>The Natural Products Discovery Center: Release of the First 8490 Sequenced Strains for Exploring Actinobacteria Biosynthetic Diversity.</title>
        <authorList>
            <person name="Kalkreuter E."/>
            <person name="Kautsar S.A."/>
            <person name="Yang D."/>
            <person name="Bader C.D."/>
            <person name="Teijaro C.N."/>
            <person name="Fluegel L."/>
            <person name="Davis C.M."/>
            <person name="Simpson J.R."/>
            <person name="Lauterbach L."/>
            <person name="Steele A.D."/>
            <person name="Gui C."/>
            <person name="Meng S."/>
            <person name="Li G."/>
            <person name="Viehrig K."/>
            <person name="Ye F."/>
            <person name="Su P."/>
            <person name="Kiefer A.F."/>
            <person name="Nichols A."/>
            <person name="Cepeda A.J."/>
            <person name="Yan W."/>
            <person name="Fan B."/>
            <person name="Jiang Y."/>
            <person name="Adhikari A."/>
            <person name="Zheng C.-J."/>
            <person name="Schuster L."/>
            <person name="Cowan T.M."/>
            <person name="Smanski M.J."/>
            <person name="Chevrette M.G."/>
            <person name="De Carvalho L.P.S."/>
            <person name="Shen B."/>
        </authorList>
    </citation>
    <scope>NUCLEOTIDE SEQUENCE [LARGE SCALE GENOMIC DNA]</scope>
    <source>
        <strain evidence="10 11">NPDC052347</strain>
    </source>
</reference>
<feature type="region of interest" description="Disordered" evidence="7">
    <location>
        <begin position="69"/>
        <end position="92"/>
    </location>
</feature>
<evidence type="ECO:0000256" key="3">
    <source>
        <dbReference type="ARBA" id="ARBA00022692"/>
    </source>
</evidence>
<comment type="caution">
    <text evidence="10">The sequence shown here is derived from an EMBL/GenBank/DDBJ whole genome shotgun (WGS) entry which is preliminary data.</text>
</comment>